<dbReference type="AlphaFoldDB" id="A0A1X9LLR2"/>
<evidence type="ECO:0000256" key="8">
    <source>
        <dbReference type="ARBA" id="ARBA00022741"/>
    </source>
</evidence>
<dbReference type="Gene3D" id="3.30.565.10">
    <property type="entry name" value="Histidine kinase-like ATPase, C-terminal domain"/>
    <property type="match status" value="1"/>
</dbReference>
<comment type="catalytic activity">
    <reaction evidence="1">
        <text>ATP + protein L-histidine = ADP + protein N-phospho-L-histidine.</text>
        <dbReference type="EC" id="2.7.13.3"/>
    </reaction>
</comment>
<dbReference type="CDD" id="cd00075">
    <property type="entry name" value="HATPase"/>
    <property type="match status" value="1"/>
</dbReference>
<dbReference type="GO" id="GO:0005886">
    <property type="term" value="C:plasma membrane"/>
    <property type="evidence" value="ECO:0007669"/>
    <property type="project" value="UniProtKB-SubCell"/>
</dbReference>
<sequence length="554" mass="59954">MSQGSDSTEAARRSRMERAVFQSQLLVAGALLLVVVAAFLFQPESILNPVFFAGMATVFVLTGVAALVPWASLHRYWIALLPLIDIFAVILVRSGNMSLGAGLLLVLPVIWLSSYFGVVGAVVSVATSSLALWVSTFFMGTTVSIASIPALLVLPVTLTFVAAATFGTTSRMDAQRGLLRQQADLLEVALRRARRQEQTLDEVLNAVTFGVVAFDKDGKETISNTSARRLRAEFQVLEGPASDLRAYGADRTSPLEARELPTERAMRGERFDDLIMWLGEPGGHRIALSVAGRRLTTFDGDLDGAVVISRDVTSELNAIQARDDLVASVSHELRTPLTSILGYLELALDDETLDPSTRSMLQVASSNADRLLALVADLLTAASRTEQQIAMSFHRCELAEIVSQAIQAQSPAADERGIRLVDDVEGPIMLEADGFRLRQVIDNLLSNAIKYNRENGRVVVAAETTEDSVSLTVKDTGIGLSDVEQTKLFDRFFRAEGVRNSTIHGSGLGLSISRDIIRRHGGELTVSSTLGVGTVFTATLPRRRDQGLEDTVQA</sequence>
<dbReference type="InterPro" id="IPR035965">
    <property type="entry name" value="PAS-like_dom_sf"/>
</dbReference>
<evidence type="ECO:0000256" key="3">
    <source>
        <dbReference type="ARBA" id="ARBA00004314"/>
    </source>
</evidence>
<evidence type="ECO:0000256" key="12">
    <source>
        <dbReference type="ARBA" id="ARBA00023136"/>
    </source>
</evidence>
<evidence type="ECO:0000256" key="5">
    <source>
        <dbReference type="ARBA" id="ARBA00022475"/>
    </source>
</evidence>
<dbReference type="SUPFAM" id="SSF55785">
    <property type="entry name" value="PYP-like sensor domain (PAS domain)"/>
    <property type="match status" value="1"/>
</dbReference>
<dbReference type="InterPro" id="IPR036890">
    <property type="entry name" value="HATPase_C_sf"/>
</dbReference>
<protein>
    <recommendedName>
        <fullName evidence="4">histidine kinase</fullName>
        <ecNumber evidence="4">2.7.13.3</ecNumber>
    </recommendedName>
</protein>
<keyword evidence="9" id="KW-0418">Kinase</keyword>
<dbReference type="FunFam" id="3.30.565.10:FF:000023">
    <property type="entry name" value="PAS domain-containing sensor histidine kinase"/>
    <property type="match status" value="1"/>
</dbReference>
<evidence type="ECO:0000313" key="15">
    <source>
        <dbReference type="EMBL" id="ARJ06146.1"/>
    </source>
</evidence>
<dbReference type="RefSeq" id="WP_085020284.1">
    <property type="nucleotide sequence ID" value="NZ_BMHD01000001.1"/>
</dbReference>
<keyword evidence="5" id="KW-1003">Cell membrane</keyword>
<feature type="transmembrane region" description="Helical" evidence="13">
    <location>
        <begin position="145"/>
        <end position="166"/>
    </location>
</feature>
<evidence type="ECO:0000256" key="4">
    <source>
        <dbReference type="ARBA" id="ARBA00012438"/>
    </source>
</evidence>
<dbReference type="InterPro" id="IPR003661">
    <property type="entry name" value="HisK_dim/P_dom"/>
</dbReference>
<keyword evidence="10" id="KW-0067">ATP-binding</keyword>
<dbReference type="PRINTS" id="PR00344">
    <property type="entry name" value="BCTRLSENSOR"/>
</dbReference>
<evidence type="ECO:0000256" key="1">
    <source>
        <dbReference type="ARBA" id="ARBA00000085"/>
    </source>
</evidence>
<dbReference type="GO" id="GO:0000155">
    <property type="term" value="F:phosphorelay sensor kinase activity"/>
    <property type="evidence" value="ECO:0007669"/>
    <property type="project" value="InterPro"/>
</dbReference>
<dbReference type="SMART" id="SM00387">
    <property type="entry name" value="HATPase_c"/>
    <property type="match status" value="1"/>
</dbReference>
<dbReference type="GO" id="GO:0005524">
    <property type="term" value="F:ATP binding"/>
    <property type="evidence" value="ECO:0007669"/>
    <property type="project" value="UniProtKB-KW"/>
</dbReference>
<accession>A0A1X9LLR2</accession>
<reference evidence="15 16" key="1">
    <citation type="submission" date="2017-04" db="EMBL/GenBank/DDBJ databases">
        <authorList>
            <person name="Afonso C.L."/>
            <person name="Miller P.J."/>
            <person name="Scott M.A."/>
            <person name="Spackman E."/>
            <person name="Goraichik I."/>
            <person name="Dimitrov K.M."/>
            <person name="Suarez D.L."/>
            <person name="Swayne D.E."/>
        </authorList>
    </citation>
    <scope>NUCLEOTIDE SEQUENCE [LARGE SCALE GENOMIC DNA]</scope>
    <source>
        <strain evidence="16">XA(T)</strain>
    </source>
</reference>
<dbReference type="GO" id="GO:0045121">
    <property type="term" value="C:membrane raft"/>
    <property type="evidence" value="ECO:0007669"/>
    <property type="project" value="UniProtKB-SubCell"/>
</dbReference>
<dbReference type="SUPFAM" id="SSF47384">
    <property type="entry name" value="Homodimeric domain of signal transducing histidine kinase"/>
    <property type="match status" value="1"/>
</dbReference>
<proteinExistence type="predicted"/>
<dbReference type="PANTHER" id="PTHR43047:SF72">
    <property type="entry name" value="OSMOSENSING HISTIDINE PROTEIN KINASE SLN1"/>
    <property type="match status" value="1"/>
</dbReference>
<dbReference type="FunFam" id="1.10.287.130:FF:000001">
    <property type="entry name" value="Two-component sensor histidine kinase"/>
    <property type="match status" value="1"/>
</dbReference>
<evidence type="ECO:0000256" key="2">
    <source>
        <dbReference type="ARBA" id="ARBA00004236"/>
    </source>
</evidence>
<keyword evidence="8" id="KW-0547">Nucleotide-binding</keyword>
<evidence type="ECO:0000256" key="9">
    <source>
        <dbReference type="ARBA" id="ARBA00022777"/>
    </source>
</evidence>
<dbReference type="PROSITE" id="PS50109">
    <property type="entry name" value="HIS_KIN"/>
    <property type="match status" value="1"/>
</dbReference>
<dbReference type="EMBL" id="CP020715">
    <property type="protein sequence ID" value="ARJ06146.1"/>
    <property type="molecule type" value="Genomic_DNA"/>
</dbReference>
<dbReference type="Proteomes" id="UP000192775">
    <property type="component" value="Chromosome"/>
</dbReference>
<evidence type="ECO:0000256" key="13">
    <source>
        <dbReference type="SAM" id="Phobius"/>
    </source>
</evidence>
<evidence type="ECO:0000256" key="11">
    <source>
        <dbReference type="ARBA" id="ARBA00023012"/>
    </source>
</evidence>
<organism evidence="15 16">
    <name type="scientific">Cnuibacter physcomitrellae</name>
    <dbReference type="NCBI Taxonomy" id="1619308"/>
    <lineage>
        <taxon>Bacteria</taxon>
        <taxon>Bacillati</taxon>
        <taxon>Actinomycetota</taxon>
        <taxon>Actinomycetes</taxon>
        <taxon>Micrococcales</taxon>
        <taxon>Microbacteriaceae</taxon>
        <taxon>Cnuibacter</taxon>
    </lineage>
</organism>
<keyword evidence="7" id="KW-0808">Transferase</keyword>
<evidence type="ECO:0000259" key="14">
    <source>
        <dbReference type="PROSITE" id="PS50109"/>
    </source>
</evidence>
<keyword evidence="6" id="KW-0597">Phosphoprotein</keyword>
<evidence type="ECO:0000256" key="7">
    <source>
        <dbReference type="ARBA" id="ARBA00022679"/>
    </source>
</evidence>
<dbReference type="Pfam" id="PF00512">
    <property type="entry name" value="HisKA"/>
    <property type="match status" value="1"/>
</dbReference>
<dbReference type="InterPro" id="IPR005467">
    <property type="entry name" value="His_kinase_dom"/>
</dbReference>
<dbReference type="InterPro" id="IPR003594">
    <property type="entry name" value="HATPase_dom"/>
</dbReference>
<dbReference type="InterPro" id="IPR036097">
    <property type="entry name" value="HisK_dim/P_sf"/>
</dbReference>
<feature type="transmembrane region" description="Helical" evidence="13">
    <location>
        <begin position="104"/>
        <end position="133"/>
    </location>
</feature>
<dbReference type="Gene3D" id="1.10.287.130">
    <property type="match status" value="1"/>
</dbReference>
<dbReference type="GO" id="GO:0009927">
    <property type="term" value="F:histidine phosphotransfer kinase activity"/>
    <property type="evidence" value="ECO:0007669"/>
    <property type="project" value="TreeGrafter"/>
</dbReference>
<comment type="subcellular location">
    <subcellularLocation>
        <location evidence="2">Cell membrane</location>
    </subcellularLocation>
    <subcellularLocation>
        <location evidence="3">Membrane raft</location>
        <topology evidence="3">Multi-pass membrane protein</topology>
    </subcellularLocation>
</comment>
<dbReference type="SMART" id="SM00388">
    <property type="entry name" value="HisKA"/>
    <property type="match status" value="1"/>
</dbReference>
<evidence type="ECO:0000313" key="16">
    <source>
        <dbReference type="Proteomes" id="UP000192775"/>
    </source>
</evidence>
<dbReference type="Gene3D" id="3.30.450.20">
    <property type="entry name" value="PAS domain"/>
    <property type="match status" value="1"/>
</dbReference>
<keyword evidence="13" id="KW-1133">Transmembrane helix</keyword>
<evidence type="ECO:0000256" key="10">
    <source>
        <dbReference type="ARBA" id="ARBA00022840"/>
    </source>
</evidence>
<dbReference type="STRING" id="1619308.B5808_13630"/>
<keyword evidence="11" id="KW-0902">Two-component regulatory system</keyword>
<keyword evidence="12 13" id="KW-0472">Membrane</keyword>
<dbReference type="InterPro" id="IPR004358">
    <property type="entry name" value="Sig_transdc_His_kin-like_C"/>
</dbReference>
<dbReference type="EC" id="2.7.13.3" evidence="4"/>
<dbReference type="SUPFAM" id="SSF55874">
    <property type="entry name" value="ATPase domain of HSP90 chaperone/DNA topoisomerase II/histidine kinase"/>
    <property type="match status" value="1"/>
</dbReference>
<feature type="domain" description="Histidine kinase" evidence="14">
    <location>
        <begin position="328"/>
        <end position="544"/>
    </location>
</feature>
<dbReference type="Pfam" id="PF02518">
    <property type="entry name" value="HATPase_c"/>
    <property type="match status" value="1"/>
</dbReference>
<gene>
    <name evidence="15" type="ORF">B5808_13630</name>
</gene>
<dbReference type="PANTHER" id="PTHR43047">
    <property type="entry name" value="TWO-COMPONENT HISTIDINE PROTEIN KINASE"/>
    <property type="match status" value="1"/>
</dbReference>
<keyword evidence="13" id="KW-0812">Transmembrane</keyword>
<dbReference type="CDD" id="cd00082">
    <property type="entry name" value="HisKA"/>
    <property type="match status" value="1"/>
</dbReference>
<keyword evidence="16" id="KW-1185">Reference proteome</keyword>
<evidence type="ECO:0000256" key="6">
    <source>
        <dbReference type="ARBA" id="ARBA00022553"/>
    </source>
</evidence>
<name>A0A1X9LLR2_9MICO</name>
<feature type="transmembrane region" description="Helical" evidence="13">
    <location>
        <begin position="20"/>
        <end position="41"/>
    </location>
</feature>
<feature type="transmembrane region" description="Helical" evidence="13">
    <location>
        <begin position="50"/>
        <end position="70"/>
    </location>
</feature>
<dbReference type="KEGG" id="cphy:B5808_13630"/>